<dbReference type="InterPro" id="IPR016135">
    <property type="entry name" value="UBQ-conjugating_enzyme/RWD"/>
</dbReference>
<dbReference type="PANTHER" id="PTHR46116">
    <property type="entry name" value="(E3-INDEPENDENT) E2 UBIQUITIN-CONJUGATING ENZYME"/>
    <property type="match status" value="1"/>
</dbReference>
<dbReference type="SMART" id="SM00212">
    <property type="entry name" value="UBCc"/>
    <property type="match status" value="1"/>
</dbReference>
<dbReference type="GO" id="GO:0061631">
    <property type="term" value="F:ubiquitin conjugating enzyme activity"/>
    <property type="evidence" value="ECO:0007669"/>
    <property type="project" value="TreeGrafter"/>
</dbReference>
<evidence type="ECO:0000313" key="4">
    <source>
        <dbReference type="EMBL" id="KAK4586479.1"/>
    </source>
</evidence>
<dbReference type="CDD" id="cd23837">
    <property type="entry name" value="UBCc_UBE2O"/>
    <property type="match status" value="1"/>
</dbReference>
<dbReference type="PANTHER" id="PTHR46116:SF19">
    <property type="entry name" value="UBIQUITIN-CONJUGATING ENZYME FAMILY PROTEIN"/>
    <property type="match status" value="1"/>
</dbReference>
<accession>A0AAN7IR61</accession>
<keyword evidence="2" id="KW-0833">Ubl conjugation pathway</keyword>
<dbReference type="FunFam" id="3.10.110.10:FF:000133">
    <property type="entry name" value="Putative ubiquitin-conjugating enzyme E2 38"/>
    <property type="match status" value="1"/>
</dbReference>
<sequence length="449" mass="51390">MKHIEIDCHIVKDKVLAKVLRLLHVRTKSQVGDLLTKALSSQQFHHLSSKMNLMNIHSLVPLKGEYQKDQLQASSYKLQPEQDKYKEPVIGKIKEAAATTNAINVASAKRMKEFKQFDIVSDYSDHYYASSNLSLFGKKKDCFTNANCSVLKRIMQEWKILENNLPETIYVRVYDQRMDLLRAVIVGAAGTPYHDGLFFFDFSFPPDYPNSPPNAHYHAHGMRLNPNLYSNGKICLSLLNTWIGEKEARWNPRSSTILQVLVSLQGLVLNRKPFYNEPGRPIFRNQKLSRSYNNKIFLLSCKTMLVLLKKPPKSFEGFVHQHFCTRANFILQACKAYIEGRAIVGYYRDYGSHSSSTIEDSAEFKAQMVKLYPDLKTALPSVITTWALITNDMKVAALVFYKNKNIFKDFLWGIGLSTMICLAVRLLRFYEPGFIANVLDGASKWFLGQ</sequence>
<dbReference type="InterPro" id="IPR000608">
    <property type="entry name" value="UBC"/>
</dbReference>
<name>A0AAN7IR61_QUERU</name>
<dbReference type="Pfam" id="PF00179">
    <property type="entry name" value="UQ_con"/>
    <property type="match status" value="1"/>
</dbReference>
<gene>
    <name evidence="4" type="ORF">RGQ29_023569</name>
</gene>
<organism evidence="4 5">
    <name type="scientific">Quercus rubra</name>
    <name type="common">Northern red oak</name>
    <name type="synonym">Quercus borealis</name>
    <dbReference type="NCBI Taxonomy" id="3512"/>
    <lineage>
        <taxon>Eukaryota</taxon>
        <taxon>Viridiplantae</taxon>
        <taxon>Streptophyta</taxon>
        <taxon>Embryophyta</taxon>
        <taxon>Tracheophyta</taxon>
        <taxon>Spermatophyta</taxon>
        <taxon>Magnoliopsida</taxon>
        <taxon>eudicotyledons</taxon>
        <taxon>Gunneridae</taxon>
        <taxon>Pentapetalae</taxon>
        <taxon>rosids</taxon>
        <taxon>fabids</taxon>
        <taxon>Fagales</taxon>
        <taxon>Fagaceae</taxon>
        <taxon>Quercus</taxon>
    </lineage>
</organism>
<comment type="caution">
    <text evidence="4">The sequence shown here is derived from an EMBL/GenBank/DDBJ whole genome shotgun (WGS) entry which is preliminary data.</text>
</comment>
<dbReference type="AlphaFoldDB" id="A0AAN7IR61"/>
<feature type="domain" description="UBC core" evidence="3">
    <location>
        <begin position="149"/>
        <end position="305"/>
    </location>
</feature>
<evidence type="ECO:0000259" key="3">
    <source>
        <dbReference type="PROSITE" id="PS50127"/>
    </source>
</evidence>
<keyword evidence="5" id="KW-1185">Reference proteome</keyword>
<evidence type="ECO:0000313" key="5">
    <source>
        <dbReference type="Proteomes" id="UP001324115"/>
    </source>
</evidence>
<evidence type="ECO:0000256" key="2">
    <source>
        <dbReference type="ARBA" id="ARBA00022786"/>
    </source>
</evidence>
<reference evidence="4 5" key="1">
    <citation type="journal article" date="2023" name="G3 (Bethesda)">
        <title>A haplotype-resolved chromosome-scale genome for Quercus rubra L. provides insights into the genetics of adaptive traits for red oak species.</title>
        <authorList>
            <person name="Kapoor B."/>
            <person name="Jenkins J."/>
            <person name="Schmutz J."/>
            <person name="Zhebentyayeva T."/>
            <person name="Kuelheim C."/>
            <person name="Coggeshall M."/>
            <person name="Heim C."/>
            <person name="Lasky J.R."/>
            <person name="Leites L."/>
            <person name="Islam-Faridi N."/>
            <person name="Romero-Severson J."/>
            <person name="DeLeo V.L."/>
            <person name="Lucas S.M."/>
            <person name="Lazic D."/>
            <person name="Gailing O."/>
            <person name="Carlson J."/>
            <person name="Staton M."/>
        </authorList>
    </citation>
    <scope>NUCLEOTIDE SEQUENCE [LARGE SCALE GENOMIC DNA]</scope>
    <source>
        <strain evidence="4">Pseudo-F2</strain>
    </source>
</reference>
<dbReference type="EMBL" id="JAXUIC010000006">
    <property type="protein sequence ID" value="KAK4586479.1"/>
    <property type="molecule type" value="Genomic_DNA"/>
</dbReference>
<dbReference type="Proteomes" id="UP001324115">
    <property type="component" value="Unassembled WGS sequence"/>
</dbReference>
<protein>
    <recommendedName>
        <fullName evidence="3">UBC core domain-containing protein</fullName>
    </recommendedName>
</protein>
<keyword evidence="1" id="KW-0808">Transferase</keyword>
<evidence type="ECO:0000256" key="1">
    <source>
        <dbReference type="ARBA" id="ARBA00022679"/>
    </source>
</evidence>
<dbReference type="PROSITE" id="PS50127">
    <property type="entry name" value="UBC_2"/>
    <property type="match status" value="1"/>
</dbReference>
<dbReference type="Gene3D" id="3.10.110.10">
    <property type="entry name" value="Ubiquitin Conjugating Enzyme"/>
    <property type="match status" value="1"/>
</dbReference>
<dbReference type="SUPFAM" id="SSF54495">
    <property type="entry name" value="UBC-like"/>
    <property type="match status" value="1"/>
</dbReference>
<proteinExistence type="predicted"/>